<dbReference type="InterPro" id="IPR046348">
    <property type="entry name" value="SIS_dom_sf"/>
</dbReference>
<dbReference type="RefSeq" id="WP_174627580.1">
    <property type="nucleotide sequence ID" value="NZ_CADCXN010000120.1"/>
</dbReference>
<dbReference type="InterPro" id="IPR035461">
    <property type="entry name" value="GmhA/DiaA"/>
</dbReference>
<sequence length="643" mass="71729">MKKRIALISEHASPLAALGGTDAGGQNIAVAELAEHLAALGYEIDVFTRWDDQRMPKIINWRGGIRVIHMKAGPVTFIPKEKLLPYMPAFTQDMLHFIESENKPYKLIHAHFFMSALVASDIKQRLGIPFIVTFHALAKVRRIHQGKNDWFPDAGFAIEERVVAESDQIVALCPQEREDLITLYQADPEKITIIPNGFRPSEIHPIDKLFARMALKLDPKEKILLQLGRIVPRKGIDNVIKALGHMRRAHNFTARLLIVGGQANEPDPAMMPEIDCLQQLAHTEDVSDLVTFVGRRTRDTLHYYYSAADVFITTPWYEPFGITPLEAMACGTPVIGSNVGGIKSTVIDGQTGFLVPPDDAVLLGRRIMELLSSNKLRMYFKENAIRHVNENYTWIKAAHLTANLYERIAMQNPLRAEDENDSLSYIDDSFESLIKTIKKSRGKIRLLTLDAAQAIYRSLARGGKVLVCGNGGSAAQAQHFSAKLVGRFEARGRRGLSVMALTADATFVTAWANAFSFDEVFARQIEAHGRAGDVLFIISSSGESPNLIKAVRAARQREMYCIGLLGKEGGAAGELTDTNIIIPSHDRERIQELHLHVLHVLSHLIEQQLIADDRNIVQAPKQWSMDRLQVVSLSGKTLIKRKI</sequence>
<gene>
    <name evidence="2" type="primary">gmhA</name>
    <name evidence="2" type="ORF">METHB2_860007</name>
</gene>
<dbReference type="Pfam" id="PF13439">
    <property type="entry name" value="Glyco_transf_4"/>
    <property type="match status" value="1"/>
</dbReference>
<dbReference type="Pfam" id="PF13580">
    <property type="entry name" value="SIS_2"/>
    <property type="match status" value="1"/>
</dbReference>
<comment type="caution">
    <text evidence="2">The sequence shown here is derived from an EMBL/GenBank/DDBJ whole genome shotgun (WGS) entry which is preliminary data.</text>
</comment>
<reference evidence="2 3" key="1">
    <citation type="submission" date="2020-02" db="EMBL/GenBank/DDBJ databases">
        <authorList>
            <person name="Hogendoorn C."/>
        </authorList>
    </citation>
    <scope>NUCLEOTIDE SEQUENCE [LARGE SCALE GENOMIC DNA]</scope>
    <source>
        <strain evidence="2">METHB21</strain>
    </source>
</reference>
<dbReference type="SUPFAM" id="SSF53697">
    <property type="entry name" value="SIS domain"/>
    <property type="match status" value="1"/>
</dbReference>
<keyword evidence="2" id="KW-0413">Isomerase</keyword>
<dbReference type="Pfam" id="PF00534">
    <property type="entry name" value="Glycos_transf_1"/>
    <property type="match status" value="1"/>
</dbReference>
<organism evidence="2 3">
    <name type="scientific">Candidatus Methylobacter favarea</name>
    <dbReference type="NCBI Taxonomy" id="2707345"/>
    <lineage>
        <taxon>Bacteria</taxon>
        <taxon>Pseudomonadati</taxon>
        <taxon>Pseudomonadota</taxon>
        <taxon>Gammaproteobacteria</taxon>
        <taxon>Methylococcales</taxon>
        <taxon>Methylococcaceae</taxon>
        <taxon>Methylobacter</taxon>
    </lineage>
</organism>
<dbReference type="AlphaFoldDB" id="A0A8S0WCZ6"/>
<proteinExistence type="predicted"/>
<dbReference type="GO" id="GO:0016853">
    <property type="term" value="F:isomerase activity"/>
    <property type="evidence" value="ECO:0007669"/>
    <property type="project" value="UniProtKB-KW"/>
</dbReference>
<dbReference type="GO" id="GO:0016757">
    <property type="term" value="F:glycosyltransferase activity"/>
    <property type="evidence" value="ECO:0007669"/>
    <property type="project" value="InterPro"/>
</dbReference>
<dbReference type="Gene3D" id="3.40.50.10490">
    <property type="entry name" value="Glucose-6-phosphate isomerase like protein, domain 1"/>
    <property type="match status" value="1"/>
</dbReference>
<dbReference type="PANTHER" id="PTHR30390:SF6">
    <property type="entry name" value="DNAA INITIATOR-ASSOCIATING PROTEIN DIAA"/>
    <property type="match status" value="1"/>
</dbReference>
<evidence type="ECO:0000313" key="2">
    <source>
        <dbReference type="EMBL" id="CAA9892865.1"/>
    </source>
</evidence>
<dbReference type="Gene3D" id="3.40.50.2000">
    <property type="entry name" value="Glycogen Phosphorylase B"/>
    <property type="match status" value="2"/>
</dbReference>
<dbReference type="InterPro" id="IPR001347">
    <property type="entry name" value="SIS_dom"/>
</dbReference>
<protein>
    <submittedName>
        <fullName evidence="2">Phosphoheptose isomerase</fullName>
        <ecNumber evidence="2">5.3.1.28</ecNumber>
    </submittedName>
</protein>
<evidence type="ECO:0000313" key="3">
    <source>
        <dbReference type="Proteomes" id="UP000494216"/>
    </source>
</evidence>
<name>A0A8S0WCZ6_9GAMM</name>
<dbReference type="PANTHER" id="PTHR30390">
    <property type="entry name" value="SEDOHEPTULOSE 7-PHOSPHATE ISOMERASE / DNAA INITIATOR-ASSOCIATING FACTOR FOR REPLICATION INITIATION"/>
    <property type="match status" value="1"/>
</dbReference>
<dbReference type="CDD" id="cd05006">
    <property type="entry name" value="SIS_GmhA"/>
    <property type="match status" value="1"/>
</dbReference>
<dbReference type="GO" id="GO:0097367">
    <property type="term" value="F:carbohydrate derivative binding"/>
    <property type="evidence" value="ECO:0007669"/>
    <property type="project" value="InterPro"/>
</dbReference>
<evidence type="ECO:0000259" key="1">
    <source>
        <dbReference type="PROSITE" id="PS51464"/>
    </source>
</evidence>
<dbReference type="EC" id="5.3.1.28" evidence="2"/>
<dbReference type="SUPFAM" id="SSF53756">
    <property type="entry name" value="UDP-Glycosyltransferase/glycogen phosphorylase"/>
    <property type="match status" value="1"/>
</dbReference>
<keyword evidence="3" id="KW-1185">Reference proteome</keyword>
<dbReference type="InterPro" id="IPR050099">
    <property type="entry name" value="SIS_GmhA/DiaA_subfam"/>
</dbReference>
<dbReference type="CDD" id="cd03800">
    <property type="entry name" value="GT4_sucrose_synthase"/>
    <property type="match status" value="1"/>
</dbReference>
<dbReference type="PROSITE" id="PS51464">
    <property type="entry name" value="SIS"/>
    <property type="match status" value="1"/>
</dbReference>
<dbReference type="InterPro" id="IPR028098">
    <property type="entry name" value="Glyco_trans_4-like_N"/>
</dbReference>
<feature type="domain" description="SIS" evidence="1">
    <location>
        <begin position="455"/>
        <end position="611"/>
    </location>
</feature>
<dbReference type="GO" id="GO:1901135">
    <property type="term" value="P:carbohydrate derivative metabolic process"/>
    <property type="evidence" value="ECO:0007669"/>
    <property type="project" value="InterPro"/>
</dbReference>
<dbReference type="InterPro" id="IPR001296">
    <property type="entry name" value="Glyco_trans_1"/>
</dbReference>
<accession>A0A8S0WCZ6</accession>
<dbReference type="Proteomes" id="UP000494216">
    <property type="component" value="Unassembled WGS sequence"/>
</dbReference>
<dbReference type="EMBL" id="CADCXN010000120">
    <property type="protein sequence ID" value="CAA9892865.1"/>
    <property type="molecule type" value="Genomic_DNA"/>
</dbReference>